<evidence type="ECO:0000256" key="7">
    <source>
        <dbReference type="ARBA" id="ARBA00022801"/>
    </source>
</evidence>
<reference evidence="16" key="1">
    <citation type="submission" date="2019-08" db="EMBL/GenBank/DDBJ databases">
        <title>Limnoglobus roseus gen. nov., sp. nov., a novel freshwater planctomycete with a giant genome from the family Gemmataceae.</title>
        <authorList>
            <person name="Kulichevskaya I.S."/>
            <person name="Naumoff D.G."/>
            <person name="Miroshnikov K."/>
            <person name="Ivanova A."/>
            <person name="Philippov D.A."/>
            <person name="Hakobyan A."/>
            <person name="Rijpstra I.C."/>
            <person name="Sinninghe Damste J.S."/>
            <person name="Liesack W."/>
            <person name="Dedysh S.N."/>
        </authorList>
    </citation>
    <scope>NUCLEOTIDE SEQUENCE [LARGE SCALE GENOMIC DNA]</scope>
    <source>
        <strain evidence="16">PX52</strain>
    </source>
</reference>
<evidence type="ECO:0000256" key="10">
    <source>
        <dbReference type="ARBA" id="ARBA00023251"/>
    </source>
</evidence>
<dbReference type="HAMAP" id="MF_01006">
    <property type="entry name" value="Undec_diphosphatase"/>
    <property type="match status" value="1"/>
</dbReference>
<accession>A0A5C1AL58</accession>
<dbReference type="InterPro" id="IPR003824">
    <property type="entry name" value="UppP"/>
</dbReference>
<dbReference type="Pfam" id="PF02673">
    <property type="entry name" value="BacA"/>
    <property type="match status" value="1"/>
</dbReference>
<comment type="subcellular location">
    <subcellularLocation>
        <location evidence="1 14">Cell membrane</location>
        <topology evidence="1 14">Multi-pass membrane protein</topology>
    </subcellularLocation>
</comment>
<evidence type="ECO:0000256" key="5">
    <source>
        <dbReference type="ARBA" id="ARBA00022475"/>
    </source>
</evidence>
<evidence type="ECO:0000256" key="1">
    <source>
        <dbReference type="ARBA" id="ARBA00004651"/>
    </source>
</evidence>
<keyword evidence="9 14" id="KW-0472">Membrane</keyword>
<feature type="transmembrane region" description="Helical" evidence="14">
    <location>
        <begin position="239"/>
        <end position="261"/>
    </location>
</feature>
<protein>
    <recommendedName>
        <fullName evidence="4 14">Undecaprenyl-diphosphatase</fullName>
        <ecNumber evidence="3 14">3.6.1.27</ecNumber>
    </recommendedName>
    <alternativeName>
        <fullName evidence="12 14">Bacitracin resistance protein</fullName>
    </alternativeName>
    <alternativeName>
        <fullName evidence="11 14">Undecaprenyl pyrophosphate phosphatase</fullName>
    </alternativeName>
</protein>
<organism evidence="15 16">
    <name type="scientific">Limnoglobus roseus</name>
    <dbReference type="NCBI Taxonomy" id="2598579"/>
    <lineage>
        <taxon>Bacteria</taxon>
        <taxon>Pseudomonadati</taxon>
        <taxon>Planctomycetota</taxon>
        <taxon>Planctomycetia</taxon>
        <taxon>Gemmatales</taxon>
        <taxon>Gemmataceae</taxon>
        <taxon>Limnoglobus</taxon>
    </lineage>
</organism>
<keyword evidence="5 14" id="KW-1003">Cell membrane</keyword>
<dbReference type="PANTHER" id="PTHR30622">
    <property type="entry name" value="UNDECAPRENYL-DIPHOSPHATASE"/>
    <property type="match status" value="1"/>
</dbReference>
<proteinExistence type="inferred from homology"/>
<dbReference type="OrthoDB" id="9808289at2"/>
<evidence type="ECO:0000256" key="12">
    <source>
        <dbReference type="ARBA" id="ARBA00032932"/>
    </source>
</evidence>
<keyword evidence="14" id="KW-0961">Cell wall biogenesis/degradation</keyword>
<dbReference type="GO" id="GO:0005886">
    <property type="term" value="C:plasma membrane"/>
    <property type="evidence" value="ECO:0007669"/>
    <property type="project" value="UniProtKB-SubCell"/>
</dbReference>
<dbReference type="RefSeq" id="WP_149114306.1">
    <property type="nucleotide sequence ID" value="NZ_CP042425.1"/>
</dbReference>
<evidence type="ECO:0000256" key="13">
    <source>
        <dbReference type="ARBA" id="ARBA00047594"/>
    </source>
</evidence>
<feature type="transmembrane region" description="Helical" evidence="14">
    <location>
        <begin position="273"/>
        <end position="292"/>
    </location>
</feature>
<keyword evidence="16" id="KW-1185">Reference proteome</keyword>
<evidence type="ECO:0000256" key="8">
    <source>
        <dbReference type="ARBA" id="ARBA00022989"/>
    </source>
</evidence>
<comment type="function">
    <text evidence="14">Catalyzes the dephosphorylation of undecaprenyl diphosphate (UPP). Confers resistance to bacitracin.</text>
</comment>
<feature type="transmembrane region" description="Helical" evidence="14">
    <location>
        <begin position="118"/>
        <end position="137"/>
    </location>
</feature>
<comment type="caution">
    <text evidence="14">Lacks conserved residue(s) required for the propagation of feature annotation.</text>
</comment>
<evidence type="ECO:0000256" key="6">
    <source>
        <dbReference type="ARBA" id="ARBA00022692"/>
    </source>
</evidence>
<keyword evidence="14" id="KW-0573">Peptidoglycan synthesis</keyword>
<dbReference type="PANTHER" id="PTHR30622:SF4">
    <property type="entry name" value="UNDECAPRENYL-DIPHOSPHATASE"/>
    <property type="match status" value="1"/>
</dbReference>
<keyword evidence="10 14" id="KW-0046">Antibiotic resistance</keyword>
<evidence type="ECO:0000256" key="4">
    <source>
        <dbReference type="ARBA" id="ARBA00021581"/>
    </source>
</evidence>
<dbReference type="GO" id="GO:0009252">
    <property type="term" value="P:peptidoglycan biosynthetic process"/>
    <property type="evidence" value="ECO:0007669"/>
    <property type="project" value="UniProtKB-KW"/>
</dbReference>
<keyword evidence="6 14" id="KW-0812">Transmembrane</keyword>
<dbReference type="GO" id="GO:0046677">
    <property type="term" value="P:response to antibiotic"/>
    <property type="evidence" value="ECO:0007669"/>
    <property type="project" value="UniProtKB-UniRule"/>
</dbReference>
<evidence type="ECO:0000313" key="16">
    <source>
        <dbReference type="Proteomes" id="UP000324974"/>
    </source>
</evidence>
<name>A0A5C1AL58_9BACT</name>
<gene>
    <name evidence="14" type="primary">uppP</name>
    <name evidence="15" type="ORF">PX52LOC_07055</name>
</gene>
<comment type="miscellaneous">
    <text evidence="14">Bacitracin is thought to be involved in the inhibition of peptidoglycan synthesis by sequestering undecaprenyl diphosphate, thereby reducing the pool of lipid carrier available.</text>
</comment>
<sequence length="294" mass="32215">MPIWQAIVLGVVQGLTEFLPISSTAHLLLVQEWLGRTREELKSDPITVVIQLGTLVAVCIYFRKELSLLLGGLYRDLFDNRIVTSASPEGKLAKQVLVATVPALAVGAAFSSKLKEHFYNPPAIAVVSIVFALLMLASEVYAGRRRRNGRPERDEWSITWWDAIFVGLFQACALMPGGSRSGTTLTACLFLGLARPSAARFSFFMSVPAIAAAGMKDLAEWVIRMKSDVILQRQAGEQLTNLIVGTLVSFGVGYLSIAWLMRFLQRYSTGVFVAYRLLLAGVILALVASGFISW</sequence>
<keyword evidence="7 14" id="KW-0378">Hydrolase</keyword>
<dbReference type="GO" id="GO:0071555">
    <property type="term" value="P:cell wall organization"/>
    <property type="evidence" value="ECO:0007669"/>
    <property type="project" value="UniProtKB-KW"/>
</dbReference>
<keyword evidence="14" id="KW-0133">Cell shape</keyword>
<dbReference type="GO" id="GO:0050380">
    <property type="term" value="F:undecaprenyl-diphosphatase activity"/>
    <property type="evidence" value="ECO:0007669"/>
    <property type="project" value="UniProtKB-UniRule"/>
</dbReference>
<dbReference type="Proteomes" id="UP000324974">
    <property type="component" value="Chromosome"/>
</dbReference>
<dbReference type="AlphaFoldDB" id="A0A5C1AL58"/>
<evidence type="ECO:0000313" key="15">
    <source>
        <dbReference type="EMBL" id="QEL19971.1"/>
    </source>
</evidence>
<dbReference type="KEGG" id="lrs:PX52LOC_07055"/>
<evidence type="ECO:0000256" key="3">
    <source>
        <dbReference type="ARBA" id="ARBA00012374"/>
    </source>
</evidence>
<comment type="catalytic activity">
    <reaction evidence="13 14">
        <text>di-trans,octa-cis-undecaprenyl diphosphate + H2O = di-trans,octa-cis-undecaprenyl phosphate + phosphate + H(+)</text>
        <dbReference type="Rhea" id="RHEA:28094"/>
        <dbReference type="ChEBI" id="CHEBI:15377"/>
        <dbReference type="ChEBI" id="CHEBI:15378"/>
        <dbReference type="ChEBI" id="CHEBI:43474"/>
        <dbReference type="ChEBI" id="CHEBI:58405"/>
        <dbReference type="ChEBI" id="CHEBI:60392"/>
        <dbReference type="EC" id="3.6.1.27"/>
    </reaction>
</comment>
<dbReference type="EMBL" id="CP042425">
    <property type="protein sequence ID" value="QEL19971.1"/>
    <property type="molecule type" value="Genomic_DNA"/>
</dbReference>
<keyword evidence="8 14" id="KW-1133">Transmembrane helix</keyword>
<evidence type="ECO:0000256" key="2">
    <source>
        <dbReference type="ARBA" id="ARBA00010621"/>
    </source>
</evidence>
<comment type="similarity">
    <text evidence="2 14">Belongs to the UppP family.</text>
</comment>
<evidence type="ECO:0000256" key="14">
    <source>
        <dbReference type="HAMAP-Rule" id="MF_01006"/>
    </source>
</evidence>
<dbReference type="GO" id="GO:0008360">
    <property type="term" value="P:regulation of cell shape"/>
    <property type="evidence" value="ECO:0007669"/>
    <property type="project" value="UniProtKB-KW"/>
</dbReference>
<dbReference type="EC" id="3.6.1.27" evidence="3 14"/>
<evidence type="ECO:0000256" key="9">
    <source>
        <dbReference type="ARBA" id="ARBA00023136"/>
    </source>
</evidence>
<evidence type="ECO:0000256" key="11">
    <source>
        <dbReference type="ARBA" id="ARBA00032707"/>
    </source>
</evidence>
<dbReference type="NCBIfam" id="TIGR00753">
    <property type="entry name" value="undec_PP_bacA"/>
    <property type="match status" value="1"/>
</dbReference>